<reference evidence="1 2" key="1">
    <citation type="journal article" date="2000" name="Science">
        <title>Complete genome sequence of Neisseria meningitidis serogroup B strain MC58.</title>
        <authorList>
            <person name="Tettelin H."/>
            <person name="Saunders N.J."/>
            <person name="Heidelberg J."/>
            <person name="Jeffries A.C."/>
            <person name="Nelson K.E."/>
            <person name="Eisen J.A."/>
            <person name="Ketchum K.A."/>
            <person name="Hood D.W."/>
            <person name="Peden J.F."/>
            <person name="Dodson R.J."/>
            <person name="Nelson W.C."/>
            <person name="Gwinn M.L."/>
            <person name="DeBoy R."/>
            <person name="Peterson J.D."/>
            <person name="Hickey E.K."/>
            <person name="Haft D.H."/>
            <person name="Salzberg S.L."/>
            <person name="White O."/>
            <person name="Fleischmann R.D."/>
            <person name="Dougherty B.A."/>
            <person name="Mason T."/>
            <person name="Ciecko A."/>
            <person name="Parksey D.S."/>
            <person name="Blair E."/>
            <person name="Cittone H."/>
            <person name="Clark E.B."/>
            <person name="Cotton M.D."/>
            <person name="Utterback T.R."/>
            <person name="Khouri H."/>
            <person name="Qin H."/>
            <person name="Vamathevan J."/>
            <person name="Gill J."/>
            <person name="Scarlato V."/>
            <person name="Masignani V."/>
            <person name="Pizza M."/>
            <person name="Grandi G."/>
            <person name="Sun L."/>
            <person name="Smith H.O."/>
            <person name="Fraser C.M."/>
            <person name="Moxon E.R."/>
            <person name="Rappuoli R."/>
            <person name="Venter J.C."/>
        </authorList>
    </citation>
    <scope>NUCLEOTIDE SEQUENCE [LARGE SCALE GENOMIC DNA]</scope>
    <source>
        <strain evidence="2">ATCC BAA-335 / MC58</strain>
    </source>
</reference>
<accession>Q9JYG1</accession>
<dbReference type="PROSITE" id="PS51257">
    <property type="entry name" value="PROKAR_LIPOPROTEIN"/>
    <property type="match status" value="1"/>
</dbReference>
<dbReference type="EMBL" id="AE002098">
    <property type="protein sequence ID" value="AAF41953.1"/>
    <property type="molecule type" value="Genomic_DNA"/>
</dbReference>
<sequence length="85" mass="9533">MSGINARPTNSIFSNLCQIFSSLQGCLKTQTPFSDGLFSLKSPYRSIRKHRRIIMEVTISAIINGEFADQYGKRGSQFNENGMLI</sequence>
<dbReference type="PaxDb" id="122586-NMB1600"/>
<dbReference type="AlphaFoldDB" id="Q9JYG1"/>
<gene>
    <name evidence="1" type="ordered locus">NMB1600</name>
</gene>
<dbReference type="HOGENOM" id="CLU_2509239_0_0_4"/>
<keyword evidence="2" id="KW-1185">Reference proteome</keyword>
<name>Q9JYG1_NEIMB</name>
<organism evidence="1 2">
    <name type="scientific">Neisseria meningitidis serogroup B (strain ATCC BAA-335 / MC58)</name>
    <dbReference type="NCBI Taxonomy" id="122586"/>
    <lineage>
        <taxon>Bacteria</taxon>
        <taxon>Pseudomonadati</taxon>
        <taxon>Pseudomonadota</taxon>
        <taxon>Betaproteobacteria</taxon>
        <taxon>Neisseriales</taxon>
        <taxon>Neisseriaceae</taxon>
        <taxon>Neisseria</taxon>
    </lineage>
</organism>
<proteinExistence type="predicted"/>
<dbReference type="KEGG" id="nme:NMB1600"/>
<dbReference type="OrthoDB" id="9797506at2"/>
<dbReference type="SMR" id="Q9JYG1"/>
<dbReference type="InParanoid" id="Q9JYG1"/>
<evidence type="ECO:0000313" key="1">
    <source>
        <dbReference type="EMBL" id="AAF41953.1"/>
    </source>
</evidence>
<dbReference type="Proteomes" id="UP000000425">
    <property type="component" value="Chromosome"/>
</dbReference>
<dbReference type="STRING" id="122586.NMB1600"/>
<dbReference type="PIR" id="C81064">
    <property type="entry name" value="C81064"/>
</dbReference>
<protein>
    <submittedName>
        <fullName evidence="1">Uncharacterized protein</fullName>
    </submittedName>
</protein>
<evidence type="ECO:0000313" key="2">
    <source>
        <dbReference type="Proteomes" id="UP000000425"/>
    </source>
</evidence>